<comment type="caution">
    <text evidence="1">The sequence shown here is derived from an EMBL/GenBank/DDBJ whole genome shotgun (WGS) entry which is preliminary data.</text>
</comment>
<evidence type="ECO:0000313" key="2">
    <source>
        <dbReference type="Proteomes" id="UP000446866"/>
    </source>
</evidence>
<protein>
    <submittedName>
        <fullName evidence="1">Uncharacterized protein</fullName>
    </submittedName>
</protein>
<reference evidence="1 2" key="1">
    <citation type="submission" date="2018-08" db="EMBL/GenBank/DDBJ databases">
        <title>Murine metabolic-syndrome-specific gut microbial biobank.</title>
        <authorList>
            <person name="Liu C."/>
        </authorList>
    </citation>
    <scope>NUCLEOTIDE SEQUENCE [LARGE SCALE GENOMIC DNA]</scope>
    <source>
        <strain evidence="1 2">28</strain>
    </source>
</reference>
<dbReference type="RefSeq" id="WP_160202336.1">
    <property type="nucleotide sequence ID" value="NZ_QXWK01000018.1"/>
</dbReference>
<dbReference type="Proteomes" id="UP000446866">
    <property type="component" value="Unassembled WGS sequence"/>
</dbReference>
<gene>
    <name evidence="1" type="ORF">D0435_10365</name>
</gene>
<keyword evidence="2" id="KW-1185">Reference proteome</keyword>
<dbReference type="AlphaFoldDB" id="A0A845QKU5"/>
<name>A0A845QKU5_9FIRM</name>
<organism evidence="1 2">
    <name type="scientific">Anaerotruncus colihominis</name>
    <dbReference type="NCBI Taxonomy" id="169435"/>
    <lineage>
        <taxon>Bacteria</taxon>
        <taxon>Bacillati</taxon>
        <taxon>Bacillota</taxon>
        <taxon>Clostridia</taxon>
        <taxon>Eubacteriales</taxon>
        <taxon>Oscillospiraceae</taxon>
        <taxon>Anaerotruncus</taxon>
    </lineage>
</organism>
<dbReference type="EMBL" id="QXWK01000018">
    <property type="protein sequence ID" value="NBH62054.1"/>
    <property type="molecule type" value="Genomic_DNA"/>
</dbReference>
<proteinExistence type="predicted"/>
<evidence type="ECO:0000313" key="1">
    <source>
        <dbReference type="EMBL" id="NBH62054.1"/>
    </source>
</evidence>
<sequence length="168" mass="19001">MSNTVMLKRAFNQAVATGAVRFTDADTDLLVIKTYILDYAKKNSVDISAAEVESFIKDQQKKLKSLSTKITGDGVHVDIEQISENYKPLEISKDEMLKEAFARAASNPAIAFYDKKLDFTIIKNGMAEFAKECNIEVTEQEIVDYIKKSFHEMNEAAKDFSYEFNAMK</sequence>
<accession>A0A845QKU5</accession>